<dbReference type="AlphaFoldDB" id="A0A9P3G8A6"/>
<dbReference type="Proteomes" id="UP000703269">
    <property type="component" value="Unassembled WGS sequence"/>
</dbReference>
<reference evidence="1 2" key="1">
    <citation type="submission" date="2021-08" db="EMBL/GenBank/DDBJ databases">
        <title>Draft Genome Sequence of Phanerochaete sordida strain YK-624.</title>
        <authorList>
            <person name="Mori T."/>
            <person name="Dohra H."/>
            <person name="Suzuki T."/>
            <person name="Kawagishi H."/>
            <person name="Hirai H."/>
        </authorList>
    </citation>
    <scope>NUCLEOTIDE SEQUENCE [LARGE SCALE GENOMIC DNA]</scope>
    <source>
        <strain evidence="1 2">YK-624</strain>
    </source>
</reference>
<sequence>MGFEPAIHHSSARVVSLQAASQHRSALEAYNNKFALRLSPPVHPNSAVSHCTGTRATWTALEWHIQDSSEPRVLVGYQFGLHRERSRPR</sequence>
<comment type="caution">
    <text evidence="1">The sequence shown here is derived from an EMBL/GenBank/DDBJ whole genome shotgun (WGS) entry which is preliminary data.</text>
</comment>
<dbReference type="EMBL" id="BPQB01000015">
    <property type="protein sequence ID" value="GJE90143.1"/>
    <property type="molecule type" value="Genomic_DNA"/>
</dbReference>
<gene>
    <name evidence="1" type="ORF">PsYK624_062680</name>
</gene>
<protein>
    <submittedName>
        <fullName evidence="1">Uncharacterized protein</fullName>
    </submittedName>
</protein>
<evidence type="ECO:0000313" key="2">
    <source>
        <dbReference type="Proteomes" id="UP000703269"/>
    </source>
</evidence>
<keyword evidence="2" id="KW-1185">Reference proteome</keyword>
<proteinExistence type="predicted"/>
<organism evidence="1 2">
    <name type="scientific">Phanerochaete sordida</name>
    <dbReference type="NCBI Taxonomy" id="48140"/>
    <lineage>
        <taxon>Eukaryota</taxon>
        <taxon>Fungi</taxon>
        <taxon>Dikarya</taxon>
        <taxon>Basidiomycota</taxon>
        <taxon>Agaricomycotina</taxon>
        <taxon>Agaricomycetes</taxon>
        <taxon>Polyporales</taxon>
        <taxon>Phanerochaetaceae</taxon>
        <taxon>Phanerochaete</taxon>
    </lineage>
</organism>
<name>A0A9P3G8A6_9APHY</name>
<accession>A0A9P3G8A6</accession>
<evidence type="ECO:0000313" key="1">
    <source>
        <dbReference type="EMBL" id="GJE90143.1"/>
    </source>
</evidence>